<evidence type="ECO:0000313" key="8">
    <source>
        <dbReference type="EMBL" id="MBA4860955.1"/>
    </source>
</evidence>
<evidence type="ECO:0000256" key="4">
    <source>
        <dbReference type="ARBA" id="ARBA00023136"/>
    </source>
</evidence>
<dbReference type="Pfam" id="PF04932">
    <property type="entry name" value="Wzy_C"/>
    <property type="match status" value="1"/>
</dbReference>
<dbReference type="EMBL" id="JACEQY010000004">
    <property type="protein sequence ID" value="MBA4860955.1"/>
    <property type="molecule type" value="Genomic_DNA"/>
</dbReference>
<feature type="transmembrane region" description="Helical" evidence="6">
    <location>
        <begin position="231"/>
        <end position="264"/>
    </location>
</feature>
<evidence type="ECO:0000256" key="3">
    <source>
        <dbReference type="ARBA" id="ARBA00022989"/>
    </source>
</evidence>
<proteinExistence type="predicted"/>
<comment type="subcellular location">
    <subcellularLocation>
        <location evidence="1">Membrane</location>
        <topology evidence="1">Multi-pass membrane protein</topology>
    </subcellularLocation>
</comment>
<evidence type="ECO:0000259" key="7">
    <source>
        <dbReference type="Pfam" id="PF04932"/>
    </source>
</evidence>
<evidence type="ECO:0000256" key="6">
    <source>
        <dbReference type="SAM" id="Phobius"/>
    </source>
</evidence>
<organism evidence="8 9">
    <name type="scientific">Streptomyces himalayensis subsp. aureolus</name>
    <dbReference type="NCBI Taxonomy" id="2758039"/>
    <lineage>
        <taxon>Bacteria</taxon>
        <taxon>Bacillati</taxon>
        <taxon>Actinomycetota</taxon>
        <taxon>Actinomycetes</taxon>
        <taxon>Kitasatosporales</taxon>
        <taxon>Streptomycetaceae</taxon>
        <taxon>Streptomyces</taxon>
        <taxon>Streptomyces himalayensis</taxon>
    </lineage>
</organism>
<dbReference type="Proteomes" id="UP000586976">
    <property type="component" value="Unassembled WGS sequence"/>
</dbReference>
<feature type="transmembrane region" description="Helical" evidence="6">
    <location>
        <begin position="397"/>
        <end position="416"/>
    </location>
</feature>
<feature type="region of interest" description="Disordered" evidence="5">
    <location>
        <begin position="463"/>
        <end position="483"/>
    </location>
</feature>
<feature type="transmembrane region" description="Helical" evidence="6">
    <location>
        <begin position="60"/>
        <end position="80"/>
    </location>
</feature>
<evidence type="ECO:0000256" key="2">
    <source>
        <dbReference type="ARBA" id="ARBA00022692"/>
    </source>
</evidence>
<keyword evidence="9" id="KW-1185">Reference proteome</keyword>
<feature type="transmembrane region" description="Helical" evidence="6">
    <location>
        <begin position="363"/>
        <end position="385"/>
    </location>
</feature>
<keyword evidence="4 6" id="KW-0472">Membrane</keyword>
<feature type="transmembrane region" description="Helical" evidence="6">
    <location>
        <begin position="34"/>
        <end position="54"/>
    </location>
</feature>
<protein>
    <submittedName>
        <fullName evidence="8">O-antigen ligase family protein</fullName>
    </submittedName>
</protein>
<dbReference type="InterPro" id="IPR007016">
    <property type="entry name" value="O-antigen_ligase-rel_domated"/>
</dbReference>
<feature type="transmembrane region" description="Helical" evidence="6">
    <location>
        <begin position="276"/>
        <end position="305"/>
    </location>
</feature>
<feature type="compositionally biased region" description="Basic and acidic residues" evidence="5">
    <location>
        <begin position="467"/>
        <end position="483"/>
    </location>
</feature>
<comment type="caution">
    <text evidence="8">The sequence shown here is derived from an EMBL/GenBank/DDBJ whole genome shotgun (WGS) entry which is preliminary data.</text>
</comment>
<dbReference type="AlphaFoldDB" id="A0A7W2HEL2"/>
<feature type="transmembrane region" description="Helical" evidence="6">
    <location>
        <begin position="121"/>
        <end position="142"/>
    </location>
</feature>
<evidence type="ECO:0000256" key="1">
    <source>
        <dbReference type="ARBA" id="ARBA00004141"/>
    </source>
</evidence>
<dbReference type="GO" id="GO:0016874">
    <property type="term" value="F:ligase activity"/>
    <property type="evidence" value="ECO:0007669"/>
    <property type="project" value="UniProtKB-KW"/>
</dbReference>
<dbReference type="GO" id="GO:0016020">
    <property type="term" value="C:membrane"/>
    <property type="evidence" value="ECO:0007669"/>
    <property type="project" value="UniProtKB-SubCell"/>
</dbReference>
<reference evidence="8 9" key="1">
    <citation type="submission" date="2020-07" db="EMBL/GenBank/DDBJ databases">
        <title>Streptomyces isolated from Indian soil.</title>
        <authorList>
            <person name="Mandal S."/>
            <person name="Maiti P.K."/>
        </authorList>
    </citation>
    <scope>NUCLEOTIDE SEQUENCE [LARGE SCALE GENOMIC DNA]</scope>
    <source>
        <strain evidence="8 9">PSKA54</strain>
    </source>
</reference>
<accession>A0A7W2HEL2</accession>
<sequence length="483" mass="51385">MHHLAGAAAPILLVALPLAVVVLWVFARHHPVGIGLLLASQVWTVAAHGQVPALDLGFNAYPADLLGACACLVAFVRLLRHGMPARAGVLLVLGMIVLTACSLVRGISVGGLQTAANDSRVYFFQVFTFALYVATAPMSAAMGRAVSRAWLAAAGTYVLLSLVGWAGTGLHSVGEAIPVADVAIDPRPVPANAALMLVQGAVLLLCPLASDSPAPGTARGDKPRTELHHPIRLTLALLLLVVVILLQHRTVWVATVAVAVMYWALRPSQAGARITVAVAGALVCCLTAVCFALGAFGSVGSTLAVSFAEAQHTRSTFTWRVLGWHELLSAPRYWTEWLLGSPFSSGYARVVAGGLTTVSPHNYYVHIALRLGLVGLVLLLAVYTLAWRRLPHGRNGLALRLMIISQLLFCVTYSVFPEQGLLLGLCLWQIRVRMADRRTGGTSGDVSRPSVDRQVVKASRATWATQETRESGGRPATEHTMKV</sequence>
<keyword evidence="3 6" id="KW-1133">Transmembrane helix</keyword>
<feature type="transmembrane region" description="Helical" evidence="6">
    <location>
        <begin position="6"/>
        <end position="27"/>
    </location>
</feature>
<evidence type="ECO:0000313" key="9">
    <source>
        <dbReference type="Proteomes" id="UP000586976"/>
    </source>
</evidence>
<evidence type="ECO:0000256" key="5">
    <source>
        <dbReference type="SAM" id="MobiDB-lite"/>
    </source>
</evidence>
<feature type="domain" description="O-antigen ligase-related" evidence="7">
    <location>
        <begin position="235"/>
        <end position="380"/>
    </location>
</feature>
<gene>
    <name evidence="8" type="ORF">H1V43_06080</name>
</gene>
<feature type="transmembrane region" description="Helical" evidence="6">
    <location>
        <begin position="87"/>
        <end position="109"/>
    </location>
</feature>
<keyword evidence="8" id="KW-0436">Ligase</keyword>
<name>A0A7W2HEL2_9ACTN</name>
<dbReference type="RefSeq" id="WP_181863027.1">
    <property type="nucleotide sequence ID" value="NZ_JACEQY010000004.1"/>
</dbReference>
<keyword evidence="2 6" id="KW-0812">Transmembrane</keyword>
<feature type="transmembrane region" description="Helical" evidence="6">
    <location>
        <begin position="149"/>
        <end position="171"/>
    </location>
</feature>